<dbReference type="InterPro" id="IPR036890">
    <property type="entry name" value="HATPase_C_sf"/>
</dbReference>
<evidence type="ECO:0000256" key="7">
    <source>
        <dbReference type="ARBA" id="ARBA00022741"/>
    </source>
</evidence>
<feature type="domain" description="PAC" evidence="18">
    <location>
        <begin position="471"/>
        <end position="521"/>
    </location>
</feature>
<reference evidence="20 21" key="1">
    <citation type="submission" date="2020-10" db="EMBL/GenBank/DDBJ databases">
        <title>Phylogeny of dyella-like bacteria.</title>
        <authorList>
            <person name="Fu J."/>
        </authorList>
    </citation>
    <scope>NUCLEOTIDE SEQUENCE [LARGE SCALE GENOMIC DNA]</scope>
    <source>
        <strain evidence="20 21">BB4</strain>
    </source>
</reference>
<evidence type="ECO:0000256" key="5">
    <source>
        <dbReference type="ARBA" id="ARBA00022553"/>
    </source>
</evidence>
<evidence type="ECO:0000313" key="21">
    <source>
        <dbReference type="Proteomes" id="UP001620408"/>
    </source>
</evidence>
<feature type="transmembrane region" description="Helical" evidence="15">
    <location>
        <begin position="33"/>
        <end position="57"/>
    </location>
</feature>
<feature type="modified residue" description="4-aspartylphosphate" evidence="13">
    <location>
        <position position="956"/>
    </location>
</feature>
<keyword evidence="8" id="KW-0067">ATP-binding</keyword>
<keyword evidence="10" id="KW-0902">Two-component regulatory system</keyword>
<feature type="region of interest" description="Disordered" evidence="14">
    <location>
        <begin position="1"/>
        <end position="21"/>
    </location>
</feature>
<feature type="domain" description="Histidine kinase" evidence="16">
    <location>
        <begin position="546"/>
        <end position="767"/>
    </location>
</feature>
<dbReference type="InterPro" id="IPR011006">
    <property type="entry name" value="CheY-like_superfamily"/>
</dbReference>
<feature type="domain" description="HPt" evidence="19">
    <location>
        <begin position="1034"/>
        <end position="1132"/>
    </location>
</feature>
<dbReference type="CDD" id="cd00082">
    <property type="entry name" value="HisKA"/>
    <property type="match status" value="1"/>
</dbReference>
<dbReference type="Pfam" id="PF01627">
    <property type="entry name" value="Hpt"/>
    <property type="match status" value="1"/>
</dbReference>
<gene>
    <name evidence="20" type="ORF">ISS97_16635</name>
</gene>
<dbReference type="SUPFAM" id="SSF52172">
    <property type="entry name" value="CheY-like"/>
    <property type="match status" value="1"/>
</dbReference>
<accession>A0ABW8K7P1</accession>
<feature type="domain" description="Response regulatory" evidence="17">
    <location>
        <begin position="907"/>
        <end position="1021"/>
    </location>
</feature>
<dbReference type="PANTHER" id="PTHR45339:SF1">
    <property type="entry name" value="HYBRID SIGNAL TRANSDUCTION HISTIDINE KINASE J"/>
    <property type="match status" value="1"/>
</dbReference>
<dbReference type="SMART" id="SM00448">
    <property type="entry name" value="REC"/>
    <property type="match status" value="1"/>
</dbReference>
<dbReference type="SMART" id="SM00387">
    <property type="entry name" value="HATPase_c"/>
    <property type="match status" value="1"/>
</dbReference>
<dbReference type="InterPro" id="IPR008207">
    <property type="entry name" value="Sig_transdc_His_kin_Hpt_dom"/>
</dbReference>
<evidence type="ECO:0000256" key="4">
    <source>
        <dbReference type="ARBA" id="ARBA00022475"/>
    </source>
</evidence>
<name>A0ABW8K7P1_9GAMM</name>
<evidence type="ECO:0000259" key="18">
    <source>
        <dbReference type="PROSITE" id="PS50113"/>
    </source>
</evidence>
<organism evidence="20 21">
    <name type="scientific">Dyella koreensis</name>
    <dbReference type="NCBI Taxonomy" id="311235"/>
    <lineage>
        <taxon>Bacteria</taxon>
        <taxon>Pseudomonadati</taxon>
        <taxon>Pseudomonadota</taxon>
        <taxon>Gammaproteobacteria</taxon>
        <taxon>Lysobacterales</taxon>
        <taxon>Rhodanobacteraceae</taxon>
        <taxon>Dyella</taxon>
    </lineage>
</organism>
<feature type="modified residue" description="Phosphohistidine" evidence="12">
    <location>
        <position position="1073"/>
    </location>
</feature>
<dbReference type="Gene3D" id="3.40.50.2300">
    <property type="match status" value="1"/>
</dbReference>
<evidence type="ECO:0000256" key="6">
    <source>
        <dbReference type="ARBA" id="ARBA00022692"/>
    </source>
</evidence>
<dbReference type="Gene3D" id="1.20.120.160">
    <property type="entry name" value="HPT domain"/>
    <property type="match status" value="1"/>
</dbReference>
<sequence>MSHPDHPRPLPHAPPAPGDHSELASLRRHQRRLLFGGGGLLTLLIVLTAIGSCWLGVSDYHAAQRQLFQDGRAALDTFLVRRNYGYTASLYANNALWLTRQSLLLQNGEPLARQFAAEGERITVRANDASVPFLVLGHGTAAMPASRLAAYMGVFYEYSSLISSTIAAVESAKPLTVFAYEPGGSLFAITGVRDEAQLLEALKAPTREQAFARLTVRQPAATSPNAAVLARGGEVTFYFAHDPITGDPSLASTMTLAVNGKIYLRRVAFESTDRIKESLQSMSPAVFTVVTHAGDIVLNSGDPATTPAQTQALLRSAGLWSFWPAGQIARRVGGTYVIADQIKGIDWAVVHSYTWRQMLGDLWQHFALIAAAAALILAGLWALLLRMDRRVLAPALADASRVYESEALSRVIIETSPVGLCLLDSQRADPILQNDVMRQFAEQVGATVSLYTQLARQTRNMTHATRTSGAMEFQLDLQRQSGDPLSLLVAAAPTQYRDRPVWLCALRDITARAELEERLRQARIDSEQAKLAAEAASHAKSTFVATMSHEIRTPLNGILGHLELLTRSSLDAAQRERLDRIRLSADTLLGIISDVLDFSRIEAGQLDIDPVPFRLRTLVEQAALLYAPGAQRKGLKLYFAIDPALSSSYVADMHRIRQILNNLISNAVKFTESGRISLRVSLAEPHDGKPQLRFDVVDSGIGMSEAQLAQLFEPFSQADASISRRFGGSGLGLALCQQLAQLLGGAIHVQSTAGVGSVFTLEVPVETAQETDDRTLLAGKRIALLSGASEWRTEIGALLGSWGAEATVAGQPSDFDAASVRQADALLIFGAQPAWSDSDEAALIDGVKRVIRAHADGPLAPLWQDGALHISCYSSEALQRAILRGEAAEPDALAPTAIPVNSHAKGRVLLVDDNPVNRELILEQLEALGFGVDTAEDGEAALRLWRSDVYVAVLTDINMPRMNGYELTRALRERGETLPIIAITAMALASEKQRCKEAGITAMLLKPISLEKLDVAMKRHVATIEQANPPSLPARKPSEKVRRAFVESGTQDLQTMLDAWQRHDEATVMERLHSLKGVLFMLGERDAAQACAAMERRVEADGIGETDASIGQLEQRLRNVIGDYEDKGSSVI</sequence>
<dbReference type="SUPFAM" id="SSF55785">
    <property type="entry name" value="PYP-like sensor domain (PAS domain)"/>
    <property type="match status" value="1"/>
</dbReference>
<evidence type="ECO:0000256" key="3">
    <source>
        <dbReference type="ARBA" id="ARBA00012438"/>
    </source>
</evidence>
<evidence type="ECO:0000256" key="1">
    <source>
        <dbReference type="ARBA" id="ARBA00000085"/>
    </source>
</evidence>
<keyword evidence="5 13" id="KW-0597">Phosphoprotein</keyword>
<dbReference type="PROSITE" id="PS50894">
    <property type="entry name" value="HPT"/>
    <property type="match status" value="1"/>
</dbReference>
<keyword evidence="9 15" id="KW-1133">Transmembrane helix</keyword>
<dbReference type="InterPro" id="IPR036641">
    <property type="entry name" value="HPT_dom_sf"/>
</dbReference>
<evidence type="ECO:0000256" key="10">
    <source>
        <dbReference type="ARBA" id="ARBA00023012"/>
    </source>
</evidence>
<proteinExistence type="predicted"/>
<dbReference type="CDD" id="cd17546">
    <property type="entry name" value="REC_hyHK_CKI1_RcsC-like"/>
    <property type="match status" value="1"/>
</dbReference>
<evidence type="ECO:0000259" key="17">
    <source>
        <dbReference type="PROSITE" id="PS50110"/>
    </source>
</evidence>
<dbReference type="SMART" id="SM00388">
    <property type="entry name" value="HisKA"/>
    <property type="match status" value="1"/>
</dbReference>
<keyword evidence="7" id="KW-0547">Nucleotide-binding</keyword>
<feature type="transmembrane region" description="Helical" evidence="15">
    <location>
        <begin position="362"/>
        <end position="384"/>
    </location>
</feature>
<dbReference type="RefSeq" id="WP_379983482.1">
    <property type="nucleotide sequence ID" value="NZ_JADIKD010000012.1"/>
</dbReference>
<dbReference type="Gene3D" id="3.30.450.20">
    <property type="entry name" value="PAS domain"/>
    <property type="match status" value="1"/>
</dbReference>
<dbReference type="CDD" id="cd16922">
    <property type="entry name" value="HATPase_EvgS-ArcB-TorS-like"/>
    <property type="match status" value="1"/>
</dbReference>
<evidence type="ECO:0000259" key="19">
    <source>
        <dbReference type="PROSITE" id="PS50894"/>
    </source>
</evidence>
<comment type="catalytic activity">
    <reaction evidence="1">
        <text>ATP + protein L-histidine = ADP + protein N-phospho-L-histidine.</text>
        <dbReference type="EC" id="2.7.13.3"/>
    </reaction>
</comment>
<dbReference type="InterPro" id="IPR036097">
    <property type="entry name" value="HisK_dim/P_sf"/>
</dbReference>
<evidence type="ECO:0000256" key="15">
    <source>
        <dbReference type="SAM" id="Phobius"/>
    </source>
</evidence>
<evidence type="ECO:0000256" key="14">
    <source>
        <dbReference type="SAM" id="MobiDB-lite"/>
    </source>
</evidence>
<dbReference type="PROSITE" id="PS50109">
    <property type="entry name" value="HIS_KIN"/>
    <property type="match status" value="1"/>
</dbReference>
<dbReference type="Pfam" id="PF00072">
    <property type="entry name" value="Response_reg"/>
    <property type="match status" value="1"/>
</dbReference>
<evidence type="ECO:0000256" key="13">
    <source>
        <dbReference type="PROSITE-ProRule" id="PRU00169"/>
    </source>
</evidence>
<dbReference type="PRINTS" id="PR00344">
    <property type="entry name" value="BCTRLSENSOR"/>
</dbReference>
<dbReference type="SUPFAM" id="SSF47226">
    <property type="entry name" value="Histidine-containing phosphotransfer domain, HPT domain"/>
    <property type="match status" value="1"/>
</dbReference>
<evidence type="ECO:0000256" key="2">
    <source>
        <dbReference type="ARBA" id="ARBA00004651"/>
    </source>
</evidence>
<evidence type="ECO:0000313" key="20">
    <source>
        <dbReference type="EMBL" id="MFK2918900.1"/>
    </source>
</evidence>
<evidence type="ECO:0000256" key="11">
    <source>
        <dbReference type="ARBA" id="ARBA00023136"/>
    </source>
</evidence>
<dbReference type="EC" id="2.7.13.3" evidence="3"/>
<dbReference type="PROSITE" id="PS50110">
    <property type="entry name" value="RESPONSE_REGULATORY"/>
    <property type="match status" value="1"/>
</dbReference>
<dbReference type="Gene3D" id="3.30.565.10">
    <property type="entry name" value="Histidine kinase-like ATPase, C-terminal domain"/>
    <property type="match status" value="1"/>
</dbReference>
<evidence type="ECO:0000259" key="16">
    <source>
        <dbReference type="PROSITE" id="PS50109"/>
    </source>
</evidence>
<comment type="subcellular location">
    <subcellularLocation>
        <location evidence="2">Cell membrane</location>
        <topology evidence="2">Multi-pass membrane protein</topology>
    </subcellularLocation>
</comment>
<keyword evidence="11 15" id="KW-0472">Membrane</keyword>
<dbReference type="InterPro" id="IPR035965">
    <property type="entry name" value="PAS-like_dom_sf"/>
</dbReference>
<dbReference type="PANTHER" id="PTHR45339">
    <property type="entry name" value="HYBRID SIGNAL TRANSDUCTION HISTIDINE KINASE J"/>
    <property type="match status" value="1"/>
</dbReference>
<dbReference type="Gene3D" id="1.10.287.130">
    <property type="match status" value="1"/>
</dbReference>
<keyword evidence="4" id="KW-1003">Cell membrane</keyword>
<dbReference type="Pfam" id="PF02518">
    <property type="entry name" value="HATPase_c"/>
    <property type="match status" value="1"/>
</dbReference>
<evidence type="ECO:0000256" key="12">
    <source>
        <dbReference type="PROSITE-ProRule" id="PRU00110"/>
    </source>
</evidence>
<comment type="caution">
    <text evidence="20">The sequence shown here is derived from an EMBL/GenBank/DDBJ whole genome shotgun (WGS) entry which is preliminary data.</text>
</comment>
<dbReference type="InterPro" id="IPR004358">
    <property type="entry name" value="Sig_transdc_His_kin-like_C"/>
</dbReference>
<dbReference type="InterPro" id="IPR001789">
    <property type="entry name" value="Sig_transdc_resp-reg_receiver"/>
</dbReference>
<dbReference type="Proteomes" id="UP001620408">
    <property type="component" value="Unassembled WGS sequence"/>
</dbReference>
<dbReference type="Pfam" id="PF00512">
    <property type="entry name" value="HisKA"/>
    <property type="match status" value="1"/>
</dbReference>
<dbReference type="PROSITE" id="PS50113">
    <property type="entry name" value="PAC"/>
    <property type="match status" value="1"/>
</dbReference>
<dbReference type="InterPro" id="IPR005467">
    <property type="entry name" value="His_kinase_dom"/>
</dbReference>
<dbReference type="SUPFAM" id="SSF47384">
    <property type="entry name" value="Homodimeric domain of signal transducing histidine kinase"/>
    <property type="match status" value="1"/>
</dbReference>
<protein>
    <recommendedName>
        <fullName evidence="3">histidine kinase</fullName>
        <ecNumber evidence="3">2.7.13.3</ecNumber>
    </recommendedName>
</protein>
<evidence type="ECO:0000256" key="8">
    <source>
        <dbReference type="ARBA" id="ARBA00022840"/>
    </source>
</evidence>
<keyword evidence="6 15" id="KW-0812">Transmembrane</keyword>
<dbReference type="InterPro" id="IPR003594">
    <property type="entry name" value="HATPase_dom"/>
</dbReference>
<dbReference type="InterPro" id="IPR003661">
    <property type="entry name" value="HisK_dim/P_dom"/>
</dbReference>
<evidence type="ECO:0000256" key="9">
    <source>
        <dbReference type="ARBA" id="ARBA00022989"/>
    </source>
</evidence>
<dbReference type="SUPFAM" id="SSF55874">
    <property type="entry name" value="ATPase domain of HSP90 chaperone/DNA topoisomerase II/histidine kinase"/>
    <property type="match status" value="1"/>
</dbReference>
<dbReference type="EMBL" id="JADIKD010000012">
    <property type="protein sequence ID" value="MFK2918900.1"/>
    <property type="molecule type" value="Genomic_DNA"/>
</dbReference>
<dbReference type="InterPro" id="IPR000700">
    <property type="entry name" value="PAS-assoc_C"/>
</dbReference>
<keyword evidence="21" id="KW-1185">Reference proteome</keyword>